<evidence type="ECO:0000313" key="6">
    <source>
        <dbReference type="Proteomes" id="UP000316181"/>
    </source>
</evidence>
<dbReference type="EMBL" id="VFNV01000001">
    <property type="protein sequence ID" value="TQK76728.1"/>
    <property type="molecule type" value="Genomic_DNA"/>
</dbReference>
<dbReference type="CDD" id="cd06267">
    <property type="entry name" value="PBP1_LacI_sugar_binding-like"/>
    <property type="match status" value="1"/>
</dbReference>
<keyword evidence="2" id="KW-0238">DNA-binding</keyword>
<evidence type="ECO:0000313" key="5">
    <source>
        <dbReference type="EMBL" id="TQK76728.1"/>
    </source>
</evidence>
<dbReference type="CDD" id="cd01392">
    <property type="entry name" value="HTH_LacI"/>
    <property type="match status" value="1"/>
</dbReference>
<dbReference type="InterPro" id="IPR028082">
    <property type="entry name" value="Peripla_BP_I"/>
</dbReference>
<proteinExistence type="predicted"/>
<dbReference type="GO" id="GO:0000976">
    <property type="term" value="F:transcription cis-regulatory region binding"/>
    <property type="evidence" value="ECO:0007669"/>
    <property type="project" value="TreeGrafter"/>
</dbReference>
<dbReference type="SUPFAM" id="SSF53822">
    <property type="entry name" value="Periplasmic binding protein-like I"/>
    <property type="match status" value="1"/>
</dbReference>
<gene>
    <name evidence="5" type="ORF">FB389_1418</name>
</gene>
<keyword evidence="3" id="KW-0804">Transcription</keyword>
<dbReference type="Pfam" id="PF13377">
    <property type="entry name" value="Peripla_BP_3"/>
    <property type="match status" value="1"/>
</dbReference>
<keyword evidence="1" id="KW-0805">Transcription regulation</keyword>
<dbReference type="PROSITE" id="PS50932">
    <property type="entry name" value="HTH_LACI_2"/>
    <property type="match status" value="1"/>
</dbReference>
<name>A0A542SQ69_9MICO</name>
<dbReference type="PANTHER" id="PTHR30146">
    <property type="entry name" value="LACI-RELATED TRANSCRIPTIONAL REPRESSOR"/>
    <property type="match status" value="1"/>
</dbReference>
<dbReference type="PANTHER" id="PTHR30146:SF109">
    <property type="entry name" value="HTH-TYPE TRANSCRIPTIONAL REGULATOR GALS"/>
    <property type="match status" value="1"/>
</dbReference>
<dbReference type="SMART" id="SM00354">
    <property type="entry name" value="HTH_LACI"/>
    <property type="match status" value="1"/>
</dbReference>
<dbReference type="InterPro" id="IPR010982">
    <property type="entry name" value="Lambda_DNA-bd_dom_sf"/>
</dbReference>
<accession>A0A542SQ69</accession>
<dbReference type="GO" id="GO:0003700">
    <property type="term" value="F:DNA-binding transcription factor activity"/>
    <property type="evidence" value="ECO:0007669"/>
    <property type="project" value="TreeGrafter"/>
</dbReference>
<evidence type="ECO:0000259" key="4">
    <source>
        <dbReference type="PROSITE" id="PS50932"/>
    </source>
</evidence>
<dbReference type="InterPro" id="IPR000843">
    <property type="entry name" value="HTH_LacI"/>
</dbReference>
<dbReference type="Proteomes" id="UP000316181">
    <property type="component" value="Unassembled WGS sequence"/>
</dbReference>
<dbReference type="InterPro" id="IPR046335">
    <property type="entry name" value="LacI/GalR-like_sensor"/>
</dbReference>
<dbReference type="Gene3D" id="1.10.260.40">
    <property type="entry name" value="lambda repressor-like DNA-binding domains"/>
    <property type="match status" value="1"/>
</dbReference>
<dbReference type="SUPFAM" id="SSF47413">
    <property type="entry name" value="lambda repressor-like DNA-binding domains"/>
    <property type="match status" value="1"/>
</dbReference>
<evidence type="ECO:0000256" key="2">
    <source>
        <dbReference type="ARBA" id="ARBA00023125"/>
    </source>
</evidence>
<dbReference type="Pfam" id="PF00356">
    <property type="entry name" value="LacI"/>
    <property type="match status" value="1"/>
</dbReference>
<comment type="caution">
    <text evidence="5">The sequence shown here is derived from an EMBL/GenBank/DDBJ whole genome shotgun (WGS) entry which is preliminary data.</text>
</comment>
<evidence type="ECO:0000256" key="3">
    <source>
        <dbReference type="ARBA" id="ARBA00023163"/>
    </source>
</evidence>
<dbReference type="Gene3D" id="3.40.50.2300">
    <property type="match status" value="2"/>
</dbReference>
<reference evidence="5 6" key="1">
    <citation type="submission" date="2019-06" db="EMBL/GenBank/DDBJ databases">
        <title>Sequencing the genomes of 1000 actinobacteria strains.</title>
        <authorList>
            <person name="Klenk H.-P."/>
        </authorList>
    </citation>
    <scope>NUCLEOTIDE SEQUENCE [LARGE SCALE GENOMIC DNA]</scope>
    <source>
        <strain evidence="5 6">DSM 10596</strain>
    </source>
</reference>
<evidence type="ECO:0000256" key="1">
    <source>
        <dbReference type="ARBA" id="ARBA00023015"/>
    </source>
</evidence>
<organism evidence="5 6">
    <name type="scientific">Rarobacter incanus</name>
    <dbReference type="NCBI Taxonomy" id="153494"/>
    <lineage>
        <taxon>Bacteria</taxon>
        <taxon>Bacillati</taxon>
        <taxon>Actinomycetota</taxon>
        <taxon>Actinomycetes</taxon>
        <taxon>Micrococcales</taxon>
        <taxon>Rarobacteraceae</taxon>
        <taxon>Rarobacter</taxon>
    </lineage>
</organism>
<feature type="domain" description="HTH lacI-type" evidence="4">
    <location>
        <begin position="23"/>
        <end position="77"/>
    </location>
</feature>
<sequence length="351" mass="37841">MVESKVLPSGSESGTYDIEQTAPTLAMVAQLAGVSLKTASRAINGEKHVAKETRERVLSVAENVGFRINAMASLLKRGVTTPVVSLITGDLSNPFYSMVAKGVEHEIRSHGIRLTIASSDEEPEAERELVRDFIDQRVYGLLVVSTLDSHGEYEAYQNRGVPLVFLDRPAVGLAADSFVLDNYAGAYEGTAHLISHGHTKIGYLGDYPRLRTRQLRFEGYQAAMVEAGIPDPLRWASNSAHDVDSAFAATKALLTLPEPPTAVFAGNNQITIGALQAITQFAPETALVGFDDFALSDLLGVTTISHDPTEMGRLAAKRVLARSGVRAQSCEETVLPTALRKRGSGERPPVR</sequence>
<dbReference type="AlphaFoldDB" id="A0A542SQ69"/>
<keyword evidence="6" id="KW-1185">Reference proteome</keyword>
<protein>
    <submittedName>
        <fullName evidence="5">LacI family transcriptional regulator</fullName>
    </submittedName>
</protein>
<dbReference type="RefSeq" id="WP_142112206.1">
    <property type="nucleotide sequence ID" value="NZ_BAAATB010000010.1"/>
</dbReference>
<dbReference type="OrthoDB" id="37081at2"/>